<sequence length="440" mass="47473">MNAGSDQAYSTLEGVPGGYQPCWQDKPLPSDVGKQVVPDSGKQQVVYNGIEVAAKEYYAQDTGGLHHPSRPSRRKRSIYGMALGLIVILAVVLGGIFGSRHKHKPSITSFAPKIQHNIAAVSFASSSVNNTRVYYQDDMGRIIEAAASTNNATWINIPIGFSGKNSSALAAAVSRPGFLLVQEISVFYLDSNNLIHDVIYDSSTDSWNAGTISGQGYSTMPNSSLSAMYNQCQLCANTTIVAFQDSNGFVQVANLTRSGWILTQVNLNPHLGTGLALQPFYLAGLEDQINLYHQKNDLNLSLASWKPAAKNNGVYGWSVNEQIYYAASPGIPIAAASAYSNVSSGFESWIEVLSLSDSGVKVDTWSGEINDWLQHDAHPSVMANSTRNGTIYGSVAVTAIGNAFAVVTENRGDTIQNWQVADDMIDWRFVGNVNIGSAWD</sequence>
<evidence type="ECO:0000256" key="1">
    <source>
        <dbReference type="ARBA" id="ARBA00009042"/>
    </source>
</evidence>
<keyword evidence="2" id="KW-0812">Transmembrane</keyword>
<evidence type="ECO:0000313" key="4">
    <source>
        <dbReference type="Proteomes" id="UP000235672"/>
    </source>
</evidence>
<reference evidence="3 4" key="1">
    <citation type="submission" date="2016-05" db="EMBL/GenBank/DDBJ databases">
        <title>A degradative enzymes factory behind the ericoid mycorrhizal symbiosis.</title>
        <authorList>
            <consortium name="DOE Joint Genome Institute"/>
            <person name="Martino E."/>
            <person name="Morin E."/>
            <person name="Grelet G."/>
            <person name="Kuo A."/>
            <person name="Kohler A."/>
            <person name="Daghino S."/>
            <person name="Barry K."/>
            <person name="Choi C."/>
            <person name="Cichocki N."/>
            <person name="Clum A."/>
            <person name="Copeland A."/>
            <person name="Hainaut M."/>
            <person name="Haridas S."/>
            <person name="Labutti K."/>
            <person name="Lindquist E."/>
            <person name="Lipzen A."/>
            <person name="Khouja H.-R."/>
            <person name="Murat C."/>
            <person name="Ohm R."/>
            <person name="Olson A."/>
            <person name="Spatafora J."/>
            <person name="Veneault-Fourrey C."/>
            <person name="Henrissat B."/>
            <person name="Grigoriev I."/>
            <person name="Martin F."/>
            <person name="Perotto S."/>
        </authorList>
    </citation>
    <scope>NUCLEOTIDE SEQUENCE [LARGE SCALE GENOMIC DNA]</scope>
    <source>
        <strain evidence="3 4">UAMH 7357</strain>
    </source>
</reference>
<accession>A0A2J6Q1E1</accession>
<dbReference type="EMBL" id="KZ613486">
    <property type="protein sequence ID" value="PMD20102.1"/>
    <property type="molecule type" value="Genomic_DNA"/>
</dbReference>
<organism evidence="3 4">
    <name type="scientific">Hyaloscypha hepaticicola</name>
    <dbReference type="NCBI Taxonomy" id="2082293"/>
    <lineage>
        <taxon>Eukaryota</taxon>
        <taxon>Fungi</taxon>
        <taxon>Dikarya</taxon>
        <taxon>Ascomycota</taxon>
        <taxon>Pezizomycotina</taxon>
        <taxon>Leotiomycetes</taxon>
        <taxon>Helotiales</taxon>
        <taxon>Hyaloscyphaceae</taxon>
        <taxon>Hyaloscypha</taxon>
    </lineage>
</organism>
<feature type="transmembrane region" description="Helical" evidence="2">
    <location>
        <begin position="78"/>
        <end position="98"/>
    </location>
</feature>
<dbReference type="OrthoDB" id="3545704at2759"/>
<dbReference type="InterPro" id="IPR012475">
    <property type="entry name" value="Fungal_lectin"/>
</dbReference>
<dbReference type="Gene3D" id="2.120.10.70">
    <property type="entry name" value="Fucose-specific lectin"/>
    <property type="match status" value="1"/>
</dbReference>
<evidence type="ECO:0000313" key="3">
    <source>
        <dbReference type="EMBL" id="PMD20102.1"/>
    </source>
</evidence>
<evidence type="ECO:0000256" key="2">
    <source>
        <dbReference type="SAM" id="Phobius"/>
    </source>
</evidence>
<keyword evidence="2" id="KW-0472">Membrane</keyword>
<dbReference type="Pfam" id="PF07938">
    <property type="entry name" value="Fungal_lectin"/>
    <property type="match status" value="1"/>
</dbReference>
<dbReference type="STRING" id="1745343.A0A2J6Q1E1"/>
<protein>
    <submittedName>
        <fullName evidence="3">Uncharacterized protein</fullName>
    </submittedName>
</protein>
<keyword evidence="4" id="KW-1185">Reference proteome</keyword>
<gene>
    <name evidence="3" type="ORF">NA56DRAFT_689971</name>
</gene>
<name>A0A2J6Q1E1_9HELO</name>
<proteinExistence type="inferred from homology"/>
<keyword evidence="2" id="KW-1133">Transmembrane helix</keyword>
<dbReference type="Proteomes" id="UP000235672">
    <property type="component" value="Unassembled WGS sequence"/>
</dbReference>
<dbReference type="SUPFAM" id="SSF89372">
    <property type="entry name" value="Fucose-specific lectin"/>
    <property type="match status" value="1"/>
</dbReference>
<comment type="similarity">
    <text evidence="1">Belongs to the fungal fucose-specific lectin family.</text>
</comment>
<dbReference type="AlphaFoldDB" id="A0A2J6Q1E1"/>